<evidence type="ECO:0000256" key="1">
    <source>
        <dbReference type="SAM" id="MobiDB-lite"/>
    </source>
</evidence>
<dbReference type="EMBL" id="HBEY01023994">
    <property type="protein sequence ID" value="CAD8608060.1"/>
    <property type="molecule type" value="Transcribed_RNA"/>
</dbReference>
<name>A0A7S0Q3Y4_9EUKA</name>
<accession>A0A7S0Q3Y4</accession>
<protein>
    <submittedName>
        <fullName evidence="2">Uncharacterized protein</fullName>
    </submittedName>
</protein>
<proteinExistence type="predicted"/>
<feature type="region of interest" description="Disordered" evidence="1">
    <location>
        <begin position="1"/>
        <end position="57"/>
    </location>
</feature>
<reference evidence="2" key="1">
    <citation type="submission" date="2021-01" db="EMBL/GenBank/DDBJ databases">
        <authorList>
            <person name="Corre E."/>
            <person name="Pelletier E."/>
            <person name="Niang G."/>
            <person name="Scheremetjew M."/>
            <person name="Finn R."/>
            <person name="Kale V."/>
            <person name="Holt S."/>
            <person name="Cochrane G."/>
            <person name="Meng A."/>
            <person name="Brown T."/>
            <person name="Cohen L."/>
        </authorList>
    </citation>
    <scope>NUCLEOTIDE SEQUENCE</scope>
    <source>
        <strain evidence="2">PLY182g</strain>
    </source>
</reference>
<evidence type="ECO:0000313" key="2">
    <source>
        <dbReference type="EMBL" id="CAD8608060.1"/>
    </source>
</evidence>
<organism evidence="2">
    <name type="scientific">Coccolithus braarudii</name>
    <dbReference type="NCBI Taxonomy" id="221442"/>
    <lineage>
        <taxon>Eukaryota</taxon>
        <taxon>Haptista</taxon>
        <taxon>Haptophyta</taxon>
        <taxon>Prymnesiophyceae</taxon>
        <taxon>Coccolithales</taxon>
        <taxon>Coccolithaceae</taxon>
        <taxon>Coccolithus</taxon>
    </lineage>
</organism>
<gene>
    <name evidence="2" type="ORF">CPEL01642_LOCUS11437</name>
</gene>
<sequence>MGFGRTTKGGNSKAGKHKTKQQVRRERTAKAPAGATPRTTSTTADEQLKAKRAAGASTTHIVCNAVRRLTPTLWNLRAGAAKMKAWRDRTGGVAQRPKPVAKKPSKEQLRRQREAIAIAAIPKGQTAIRDG</sequence>
<dbReference type="AlphaFoldDB" id="A0A7S0Q3Y4"/>
<feature type="region of interest" description="Disordered" evidence="1">
    <location>
        <begin position="88"/>
        <end position="110"/>
    </location>
</feature>